<name>A0ABW4YD34_9GAMM</name>
<reference evidence="3" key="1">
    <citation type="journal article" date="2019" name="Int. J. Syst. Evol. Microbiol.">
        <title>The Global Catalogue of Microorganisms (GCM) 10K type strain sequencing project: providing services to taxonomists for standard genome sequencing and annotation.</title>
        <authorList>
            <consortium name="The Broad Institute Genomics Platform"/>
            <consortium name="The Broad Institute Genome Sequencing Center for Infectious Disease"/>
            <person name="Wu L."/>
            <person name="Ma J."/>
        </authorList>
    </citation>
    <scope>NUCLEOTIDE SEQUENCE [LARGE SCALE GENOMIC DNA]</scope>
    <source>
        <strain evidence="3">KACC 12597</strain>
    </source>
</reference>
<keyword evidence="1" id="KW-0732">Signal</keyword>
<feature type="chain" id="PRO_5046754857" evidence="1">
    <location>
        <begin position="28"/>
        <end position="184"/>
    </location>
</feature>
<accession>A0ABW4YD34</accession>
<gene>
    <name evidence="2" type="ORF">ACFSJC_17140</name>
</gene>
<evidence type="ECO:0000313" key="3">
    <source>
        <dbReference type="Proteomes" id="UP001597337"/>
    </source>
</evidence>
<evidence type="ECO:0000313" key="2">
    <source>
        <dbReference type="EMBL" id="MFD2113574.1"/>
    </source>
</evidence>
<feature type="signal peptide" evidence="1">
    <location>
        <begin position="1"/>
        <end position="27"/>
    </location>
</feature>
<keyword evidence="3" id="KW-1185">Reference proteome</keyword>
<dbReference type="EMBL" id="JBHUHX010000052">
    <property type="protein sequence ID" value="MFD2113574.1"/>
    <property type="molecule type" value="Genomic_DNA"/>
</dbReference>
<protein>
    <submittedName>
        <fullName evidence="2">Uncharacterized protein</fullName>
    </submittedName>
</protein>
<sequence length="184" mass="20503">MGWRVGRQIGILALTLLAPLLGTDARADEPCLKMVFGRYCLGGDVNAILQTAPPPLIRQNQGDSLALVYPDGANRLYVLAFTNRIYKVVRAYDTATQLRFDDLYNSLREKYGPGEDRSRFPDYASTPTARLASIRRGEGRAIHHWTASPSWFIELSWTREMGISLAYIATDLNARRAAQVEGGL</sequence>
<evidence type="ECO:0000256" key="1">
    <source>
        <dbReference type="SAM" id="SignalP"/>
    </source>
</evidence>
<comment type="caution">
    <text evidence="2">The sequence shown here is derived from an EMBL/GenBank/DDBJ whole genome shotgun (WGS) entry which is preliminary data.</text>
</comment>
<organism evidence="2 3">
    <name type="scientific">Thiorhodococcus fuscus</name>
    <dbReference type="NCBI Taxonomy" id="527200"/>
    <lineage>
        <taxon>Bacteria</taxon>
        <taxon>Pseudomonadati</taxon>
        <taxon>Pseudomonadota</taxon>
        <taxon>Gammaproteobacteria</taxon>
        <taxon>Chromatiales</taxon>
        <taxon>Chromatiaceae</taxon>
        <taxon>Thiorhodococcus</taxon>
    </lineage>
</organism>
<proteinExistence type="predicted"/>
<dbReference type="Proteomes" id="UP001597337">
    <property type="component" value="Unassembled WGS sequence"/>
</dbReference>
<dbReference type="RefSeq" id="WP_386028418.1">
    <property type="nucleotide sequence ID" value="NZ_JBHUHX010000052.1"/>
</dbReference>